<proteinExistence type="predicted"/>
<dbReference type="RefSeq" id="WP_213124937.1">
    <property type="nucleotide sequence ID" value="NZ_JAGYPG010000002.1"/>
</dbReference>
<dbReference type="Proteomes" id="UP000681414">
    <property type="component" value="Unassembled WGS sequence"/>
</dbReference>
<dbReference type="EMBL" id="JAGYPG010000002">
    <property type="protein sequence ID" value="MBS4195742.1"/>
    <property type="molecule type" value="Genomic_DNA"/>
</dbReference>
<comment type="caution">
    <text evidence="1">The sequence shown here is derived from an EMBL/GenBank/DDBJ whole genome shotgun (WGS) entry which is preliminary data.</text>
</comment>
<gene>
    <name evidence="1" type="ORF">KHA97_11795</name>
</gene>
<protein>
    <submittedName>
        <fullName evidence="1">Uncharacterized protein</fullName>
    </submittedName>
</protein>
<evidence type="ECO:0000313" key="2">
    <source>
        <dbReference type="Proteomes" id="UP000681414"/>
    </source>
</evidence>
<keyword evidence="2" id="KW-1185">Reference proteome</keyword>
<reference evidence="1 2" key="1">
    <citation type="submission" date="2021-05" db="EMBL/GenBank/DDBJ databases">
        <title>Novel Bacillus species.</title>
        <authorList>
            <person name="Liu G."/>
        </authorList>
    </citation>
    <scope>NUCLEOTIDE SEQUENCE [LARGE SCALE GENOMIC DNA]</scope>
    <source>
        <strain evidence="2">FJAT-49780</strain>
    </source>
</reference>
<evidence type="ECO:0000313" key="1">
    <source>
        <dbReference type="EMBL" id="MBS4195742.1"/>
    </source>
</evidence>
<accession>A0A942TGH6</accession>
<dbReference type="AlphaFoldDB" id="A0A942TGH6"/>
<sequence>MMNLNNKELKEYEKLREKMINAKSADEVDKYADKIMKLLERVSKETDGEEK</sequence>
<name>A0A942TGH6_9BACI</name>
<organism evidence="1 2">
    <name type="scientific">Lederbergia citri</name>
    <dbReference type="NCBI Taxonomy" id="2833580"/>
    <lineage>
        <taxon>Bacteria</taxon>
        <taxon>Bacillati</taxon>
        <taxon>Bacillota</taxon>
        <taxon>Bacilli</taxon>
        <taxon>Bacillales</taxon>
        <taxon>Bacillaceae</taxon>
        <taxon>Lederbergia</taxon>
    </lineage>
</organism>